<dbReference type="HAMAP" id="MF_01038">
    <property type="entry name" value="GpmI"/>
    <property type="match status" value="1"/>
</dbReference>
<feature type="compositionally biased region" description="Polar residues" evidence="11">
    <location>
        <begin position="444"/>
        <end position="458"/>
    </location>
</feature>
<proteinExistence type="inferred from homology"/>
<evidence type="ECO:0000256" key="2">
    <source>
        <dbReference type="ARBA" id="ARBA00001936"/>
    </source>
</evidence>
<dbReference type="InterPro" id="IPR011258">
    <property type="entry name" value="BPG-indep_PGM_N"/>
</dbReference>
<evidence type="ECO:0000256" key="11">
    <source>
        <dbReference type="SAM" id="MobiDB-lite"/>
    </source>
</evidence>
<evidence type="ECO:0000256" key="9">
    <source>
        <dbReference type="ARBA" id="ARBA00023235"/>
    </source>
</evidence>
<keyword evidence="9" id="KW-0413">Isomerase</keyword>
<dbReference type="EC" id="5.4.2.12" evidence="5"/>
<dbReference type="GO" id="GO:0030145">
    <property type="term" value="F:manganese ion binding"/>
    <property type="evidence" value="ECO:0007669"/>
    <property type="project" value="InterPro"/>
</dbReference>
<accession>A0A0W8F916</accession>
<dbReference type="InterPro" id="IPR017850">
    <property type="entry name" value="Alkaline_phosphatase_core_sf"/>
</dbReference>
<organism evidence="14">
    <name type="scientific">hydrocarbon metagenome</name>
    <dbReference type="NCBI Taxonomy" id="938273"/>
    <lineage>
        <taxon>unclassified sequences</taxon>
        <taxon>metagenomes</taxon>
        <taxon>ecological metagenomes</taxon>
    </lineage>
</organism>
<dbReference type="NCBIfam" id="TIGR01307">
    <property type="entry name" value="pgm_bpd_ind"/>
    <property type="match status" value="1"/>
</dbReference>
<dbReference type="SUPFAM" id="SSF53649">
    <property type="entry name" value="Alkaline phosphatase-like"/>
    <property type="match status" value="1"/>
</dbReference>
<dbReference type="AlphaFoldDB" id="A0A0W8F916"/>
<comment type="pathway">
    <text evidence="3">Carbohydrate degradation; glycolysis; pyruvate from D-glyceraldehyde 3-phosphate: step 3/5.</text>
</comment>
<dbReference type="UniPathway" id="UPA00109">
    <property type="reaction ID" value="UER00186"/>
</dbReference>
<dbReference type="Gene3D" id="3.40.720.10">
    <property type="entry name" value="Alkaline Phosphatase, subunit A"/>
    <property type="match status" value="1"/>
</dbReference>
<evidence type="ECO:0000256" key="3">
    <source>
        <dbReference type="ARBA" id="ARBA00004798"/>
    </source>
</evidence>
<evidence type="ECO:0000313" key="14">
    <source>
        <dbReference type="EMBL" id="KUG17375.1"/>
    </source>
</evidence>
<dbReference type="CDD" id="cd16010">
    <property type="entry name" value="iPGM"/>
    <property type="match status" value="1"/>
</dbReference>
<comment type="similarity">
    <text evidence="4">Belongs to the BPG-independent phosphoglycerate mutase family.</text>
</comment>
<keyword evidence="6" id="KW-0479">Metal-binding</keyword>
<evidence type="ECO:0000256" key="8">
    <source>
        <dbReference type="ARBA" id="ARBA00023211"/>
    </source>
</evidence>
<reference evidence="14" key="1">
    <citation type="journal article" date="2015" name="Proc. Natl. Acad. Sci. U.S.A.">
        <title>Networks of energetic and metabolic interactions define dynamics in microbial communities.</title>
        <authorList>
            <person name="Embree M."/>
            <person name="Liu J.K."/>
            <person name="Al-Bassam M.M."/>
            <person name="Zengler K."/>
        </authorList>
    </citation>
    <scope>NUCLEOTIDE SEQUENCE</scope>
</reference>
<feature type="region of interest" description="Disordered" evidence="11">
    <location>
        <begin position="439"/>
        <end position="458"/>
    </location>
</feature>
<comment type="cofactor">
    <cofactor evidence="2">
        <name>Mn(2+)</name>
        <dbReference type="ChEBI" id="CHEBI:29035"/>
    </cofactor>
</comment>
<feature type="domain" description="Metalloenzyme" evidence="12">
    <location>
        <begin position="3"/>
        <end position="491"/>
    </location>
</feature>
<dbReference type="Pfam" id="PF01676">
    <property type="entry name" value="Metalloenzyme"/>
    <property type="match status" value="1"/>
</dbReference>
<dbReference type="PANTHER" id="PTHR31637">
    <property type="entry name" value="2,3-BISPHOSPHOGLYCERATE-INDEPENDENT PHOSPHOGLYCERATE MUTASE"/>
    <property type="match status" value="1"/>
</dbReference>
<dbReference type="Pfam" id="PF06415">
    <property type="entry name" value="iPGM_N"/>
    <property type="match status" value="1"/>
</dbReference>
<dbReference type="Gene3D" id="3.40.1450.10">
    <property type="entry name" value="BPG-independent phosphoglycerate mutase, domain B"/>
    <property type="match status" value="1"/>
</dbReference>
<dbReference type="InterPro" id="IPR006124">
    <property type="entry name" value="Metalloenzyme"/>
</dbReference>
<gene>
    <name evidence="14" type="ORF">ASZ90_012943</name>
</gene>
<protein>
    <recommendedName>
        <fullName evidence="10">2,3-bisphosphoglycerate-independent phosphoglycerate mutase</fullName>
        <ecNumber evidence="5">5.4.2.12</ecNumber>
    </recommendedName>
</protein>
<evidence type="ECO:0000256" key="5">
    <source>
        <dbReference type="ARBA" id="ARBA00012026"/>
    </source>
</evidence>
<dbReference type="InterPro" id="IPR005995">
    <property type="entry name" value="Pgm_bpd_ind"/>
</dbReference>
<dbReference type="PANTHER" id="PTHR31637:SF0">
    <property type="entry name" value="2,3-BISPHOSPHOGLYCERATE-INDEPENDENT PHOSPHOGLYCERATE MUTASE"/>
    <property type="match status" value="1"/>
</dbReference>
<evidence type="ECO:0000256" key="1">
    <source>
        <dbReference type="ARBA" id="ARBA00000370"/>
    </source>
</evidence>
<feature type="domain" description="BPG-independent PGAM N-terminal" evidence="13">
    <location>
        <begin position="80"/>
        <end position="289"/>
    </location>
</feature>
<dbReference type="GO" id="GO:0005829">
    <property type="term" value="C:cytosol"/>
    <property type="evidence" value="ECO:0007669"/>
    <property type="project" value="TreeGrafter"/>
</dbReference>
<dbReference type="EMBL" id="LNQE01001446">
    <property type="protein sequence ID" value="KUG17375.1"/>
    <property type="molecule type" value="Genomic_DNA"/>
</dbReference>
<evidence type="ECO:0000256" key="4">
    <source>
        <dbReference type="ARBA" id="ARBA00008819"/>
    </source>
</evidence>
<comment type="catalytic activity">
    <reaction evidence="1">
        <text>(2R)-2-phosphoglycerate = (2R)-3-phosphoglycerate</text>
        <dbReference type="Rhea" id="RHEA:15901"/>
        <dbReference type="ChEBI" id="CHEBI:58272"/>
        <dbReference type="ChEBI" id="CHEBI:58289"/>
        <dbReference type="EC" id="5.4.2.12"/>
    </reaction>
</comment>
<dbReference type="FunFam" id="3.40.1450.10:FF:000001">
    <property type="entry name" value="2,3-bisphosphoglycerate-independent phosphoglycerate mutase"/>
    <property type="match status" value="1"/>
</dbReference>
<evidence type="ECO:0000256" key="7">
    <source>
        <dbReference type="ARBA" id="ARBA00023152"/>
    </source>
</evidence>
<dbReference type="PIRSF" id="PIRSF001492">
    <property type="entry name" value="IPGAM"/>
    <property type="match status" value="1"/>
</dbReference>
<comment type="caution">
    <text evidence="14">The sequence shown here is derived from an EMBL/GenBank/DDBJ whole genome shotgun (WGS) entry which is preliminary data.</text>
</comment>
<evidence type="ECO:0000259" key="12">
    <source>
        <dbReference type="Pfam" id="PF01676"/>
    </source>
</evidence>
<keyword evidence="8" id="KW-0464">Manganese</keyword>
<dbReference type="GO" id="GO:0004619">
    <property type="term" value="F:phosphoglycerate mutase activity"/>
    <property type="evidence" value="ECO:0007669"/>
    <property type="project" value="UniProtKB-EC"/>
</dbReference>
<keyword evidence="7" id="KW-0324">Glycolysis</keyword>
<name>A0A0W8F916_9ZZZZ</name>
<dbReference type="InterPro" id="IPR036646">
    <property type="entry name" value="PGAM_B_sf"/>
</dbReference>
<evidence type="ECO:0000256" key="10">
    <source>
        <dbReference type="ARBA" id="ARBA00071648"/>
    </source>
</evidence>
<sequence length="509" mass="56140">MRPIAIIIMDGFGISPTQEGNAIAHASKPNLERLWKEYPTTTLKASGLAVGLPRGQMGNSEVGHLNLGGGRIVYQDLTRISLAVENGTFASNPVLQEAMNLARKGGSKLHLIGLLSDGGVHSHITHLYALLEMARSMDLSRVFVHAILDGRDVPPRSALGYFRDLEEKFSQTGTGSTATVSGRYYTMDRDRRWERVEKAYRCLVYGEGLRADSAEEAVRKGYDRGENDEFIMPTVVDDKGMVDDGDSIIFFNFRPDRAREITRAFVDKDFQEFATKPIRVHYTCMTQYDATLNAPVAYPAENLIDTLGEVVSRAGLKQLRIAETEKYAHVTYFFNGGKEEVNPGEDRVLIPSPKVATYDLQPQMSAYEVRDELLARLDSGRYDLVVLNFANPDMVGHTGIFEAAVKAVEVVDGCVGEIVNRILSLGGAVLLTADHGNAEKMQDSDTGQPHTAHTTNPVPISLITSDRKSYRLREDGILADVAPTALELMHIPQPEAMTGRTLINLRSIL</sequence>
<dbReference type="SUPFAM" id="SSF64158">
    <property type="entry name" value="2,3-Bisphosphoglycerate-independent phosphoglycerate mutase, substrate-binding domain"/>
    <property type="match status" value="1"/>
</dbReference>
<dbReference type="GO" id="GO:0006096">
    <property type="term" value="P:glycolytic process"/>
    <property type="evidence" value="ECO:0007669"/>
    <property type="project" value="UniProtKB-UniPathway"/>
</dbReference>
<evidence type="ECO:0000256" key="6">
    <source>
        <dbReference type="ARBA" id="ARBA00022723"/>
    </source>
</evidence>
<evidence type="ECO:0000259" key="13">
    <source>
        <dbReference type="Pfam" id="PF06415"/>
    </source>
</evidence>
<dbReference type="GO" id="GO:0006007">
    <property type="term" value="P:glucose catabolic process"/>
    <property type="evidence" value="ECO:0007669"/>
    <property type="project" value="InterPro"/>
</dbReference>